<dbReference type="SUPFAM" id="SSF53474">
    <property type="entry name" value="alpha/beta-Hydrolases"/>
    <property type="match status" value="1"/>
</dbReference>
<reference evidence="2" key="1">
    <citation type="journal article" date="2020" name="Stud. Mycol.">
        <title>101 Dothideomycetes genomes: a test case for predicting lifestyles and emergence of pathogens.</title>
        <authorList>
            <person name="Haridas S."/>
            <person name="Albert R."/>
            <person name="Binder M."/>
            <person name="Bloem J."/>
            <person name="Labutti K."/>
            <person name="Salamov A."/>
            <person name="Andreopoulos B."/>
            <person name="Baker S."/>
            <person name="Barry K."/>
            <person name="Bills G."/>
            <person name="Bluhm B."/>
            <person name="Cannon C."/>
            <person name="Castanera R."/>
            <person name="Culley D."/>
            <person name="Daum C."/>
            <person name="Ezra D."/>
            <person name="Gonzalez J."/>
            <person name="Henrissat B."/>
            <person name="Kuo A."/>
            <person name="Liang C."/>
            <person name="Lipzen A."/>
            <person name="Lutzoni F."/>
            <person name="Magnuson J."/>
            <person name="Mondo S."/>
            <person name="Nolan M."/>
            <person name="Ohm R."/>
            <person name="Pangilinan J."/>
            <person name="Park H.-J."/>
            <person name="Ramirez L."/>
            <person name="Alfaro M."/>
            <person name="Sun H."/>
            <person name="Tritt A."/>
            <person name="Yoshinaga Y."/>
            <person name="Zwiers L.-H."/>
            <person name="Turgeon B."/>
            <person name="Goodwin S."/>
            <person name="Spatafora J."/>
            <person name="Crous P."/>
            <person name="Grigoriev I."/>
        </authorList>
    </citation>
    <scope>NUCLEOTIDE SEQUENCE</scope>
    <source>
        <strain evidence="2">CBS 116005</strain>
    </source>
</reference>
<gene>
    <name evidence="2" type="ORF">EJ03DRAFT_311746</name>
</gene>
<dbReference type="Pfam" id="PF12697">
    <property type="entry name" value="Abhydrolase_6"/>
    <property type="match status" value="1"/>
</dbReference>
<dbReference type="InterPro" id="IPR029058">
    <property type="entry name" value="AB_hydrolase_fold"/>
</dbReference>
<evidence type="ECO:0000259" key="1">
    <source>
        <dbReference type="Pfam" id="PF12697"/>
    </source>
</evidence>
<dbReference type="PRINTS" id="PR00412">
    <property type="entry name" value="EPOXHYDRLASE"/>
</dbReference>
<dbReference type="AlphaFoldDB" id="A0A6G1LAV7"/>
<accession>A0A6G1LAV7</accession>
<keyword evidence="2" id="KW-0378">Hydrolase</keyword>
<dbReference type="InterPro" id="IPR000639">
    <property type="entry name" value="Epox_hydrolase-like"/>
</dbReference>
<evidence type="ECO:0000313" key="2">
    <source>
        <dbReference type="EMBL" id="KAF2769722.1"/>
    </source>
</evidence>
<dbReference type="InterPro" id="IPR050266">
    <property type="entry name" value="AB_hydrolase_sf"/>
</dbReference>
<dbReference type="PANTHER" id="PTHR43798">
    <property type="entry name" value="MONOACYLGLYCEROL LIPASE"/>
    <property type="match status" value="1"/>
</dbReference>
<organism evidence="2 3">
    <name type="scientific">Teratosphaeria nubilosa</name>
    <dbReference type="NCBI Taxonomy" id="161662"/>
    <lineage>
        <taxon>Eukaryota</taxon>
        <taxon>Fungi</taxon>
        <taxon>Dikarya</taxon>
        <taxon>Ascomycota</taxon>
        <taxon>Pezizomycotina</taxon>
        <taxon>Dothideomycetes</taxon>
        <taxon>Dothideomycetidae</taxon>
        <taxon>Mycosphaerellales</taxon>
        <taxon>Teratosphaeriaceae</taxon>
        <taxon>Teratosphaeria</taxon>
    </lineage>
</organism>
<dbReference type="Proteomes" id="UP000799436">
    <property type="component" value="Unassembled WGS sequence"/>
</dbReference>
<dbReference type="PRINTS" id="PR00111">
    <property type="entry name" value="ABHYDROLASE"/>
</dbReference>
<dbReference type="GO" id="GO:0016020">
    <property type="term" value="C:membrane"/>
    <property type="evidence" value="ECO:0007669"/>
    <property type="project" value="TreeGrafter"/>
</dbReference>
<dbReference type="PANTHER" id="PTHR43798:SF33">
    <property type="entry name" value="HYDROLASE, PUTATIVE (AFU_ORTHOLOGUE AFUA_2G14860)-RELATED"/>
    <property type="match status" value="1"/>
</dbReference>
<keyword evidence="3" id="KW-1185">Reference proteome</keyword>
<name>A0A6G1LAV7_9PEZI</name>
<dbReference type="InterPro" id="IPR000073">
    <property type="entry name" value="AB_hydrolase_1"/>
</dbReference>
<sequence length="294" mass="31979">MNKETIRVRTADNVILHTLLTRPSLPSGRPALLLLHFWGGSNATFTPLISHLQDEHKIIAPSLRGWGLSTGPDHSDQYHITDYAGDIIQLLYYLKNQKPDLLAGGVILVGHSMGGKIAQYLLTRPEVQILVQGVVLLAPAPIGAFALPTEQMQEQQIHAYDSTESAAMVFRNVLLGKPDAVEDEAIVMLVRDAVGGYQWATRAWPAYGMGEDYEGEVRNAVGIAMPRHLSVLVATGELDRVETPTNVKERVAELLKAAGADVSLVDFVSVGHLVPIEAPKAVAEAMLTWMHSSV</sequence>
<proteinExistence type="predicted"/>
<dbReference type="EMBL" id="ML995831">
    <property type="protein sequence ID" value="KAF2769722.1"/>
    <property type="molecule type" value="Genomic_DNA"/>
</dbReference>
<dbReference type="OrthoDB" id="2498029at2759"/>
<protein>
    <submittedName>
        <fullName evidence="2">Alpha/beta-hydrolase</fullName>
    </submittedName>
</protein>
<feature type="domain" description="AB hydrolase-1" evidence="1">
    <location>
        <begin position="32"/>
        <end position="285"/>
    </location>
</feature>
<evidence type="ECO:0000313" key="3">
    <source>
        <dbReference type="Proteomes" id="UP000799436"/>
    </source>
</evidence>
<dbReference type="Gene3D" id="3.40.50.1820">
    <property type="entry name" value="alpha/beta hydrolase"/>
    <property type="match status" value="1"/>
</dbReference>
<dbReference type="GO" id="GO:0016787">
    <property type="term" value="F:hydrolase activity"/>
    <property type="evidence" value="ECO:0007669"/>
    <property type="project" value="UniProtKB-KW"/>
</dbReference>